<name>A0ABY6BJW6_9GAMM</name>
<keyword evidence="1" id="KW-0732">Signal</keyword>
<gene>
    <name evidence="2" type="ORF">N4264_11940</name>
</gene>
<keyword evidence="3" id="KW-1185">Reference proteome</keyword>
<dbReference type="EMBL" id="CP104694">
    <property type="protein sequence ID" value="UXI70311.1"/>
    <property type="molecule type" value="Genomic_DNA"/>
</dbReference>
<evidence type="ECO:0000313" key="2">
    <source>
        <dbReference type="EMBL" id="UXI70311.1"/>
    </source>
</evidence>
<proteinExistence type="predicted"/>
<dbReference type="Proteomes" id="UP001064632">
    <property type="component" value="Chromosome"/>
</dbReference>
<sequence length="112" mass="11568">MKRTIAIAAGLLLQATASATTPIIYTSGEGPAASTITLDPTGVSRSRYSGDLTEITRWAITGDQVYVIRSDHTTTATTAIDLAATPSDPLPLDARIGSLRAPSLLANAPQSS</sequence>
<evidence type="ECO:0000313" key="3">
    <source>
        <dbReference type="Proteomes" id="UP001064632"/>
    </source>
</evidence>
<reference evidence="2" key="1">
    <citation type="submission" date="2022-09" db="EMBL/GenBank/DDBJ databases">
        <title>Tahibacter sp. nov., isolated from a fresh water.</title>
        <authorList>
            <person name="Baek J.H."/>
            <person name="Lee J.K."/>
            <person name="Kim J.M."/>
            <person name="Jeon C.O."/>
        </authorList>
    </citation>
    <scope>NUCLEOTIDE SEQUENCE</scope>
    <source>
        <strain evidence="2">W38</strain>
    </source>
</reference>
<protein>
    <submittedName>
        <fullName evidence="2">Uncharacterized protein</fullName>
    </submittedName>
</protein>
<organism evidence="2 3">
    <name type="scientific">Tahibacter amnicola</name>
    <dbReference type="NCBI Taxonomy" id="2976241"/>
    <lineage>
        <taxon>Bacteria</taxon>
        <taxon>Pseudomonadati</taxon>
        <taxon>Pseudomonadota</taxon>
        <taxon>Gammaproteobacteria</taxon>
        <taxon>Lysobacterales</taxon>
        <taxon>Rhodanobacteraceae</taxon>
        <taxon>Tahibacter</taxon>
    </lineage>
</organism>
<feature type="signal peptide" evidence="1">
    <location>
        <begin position="1"/>
        <end position="19"/>
    </location>
</feature>
<accession>A0ABY6BJW6</accession>
<evidence type="ECO:0000256" key="1">
    <source>
        <dbReference type="SAM" id="SignalP"/>
    </source>
</evidence>
<dbReference type="RefSeq" id="WP_261697261.1">
    <property type="nucleotide sequence ID" value="NZ_CP104694.1"/>
</dbReference>
<feature type="chain" id="PRO_5047154934" evidence="1">
    <location>
        <begin position="20"/>
        <end position="112"/>
    </location>
</feature>